<keyword evidence="3" id="KW-1185">Reference proteome</keyword>
<dbReference type="EMBL" id="JAKKSL010000002">
    <property type="protein sequence ID" value="MCI2284113.1"/>
    <property type="molecule type" value="Genomic_DNA"/>
</dbReference>
<dbReference type="Proteomes" id="UP001139646">
    <property type="component" value="Unassembled WGS sequence"/>
</dbReference>
<evidence type="ECO:0000313" key="3">
    <source>
        <dbReference type="Proteomes" id="UP001139646"/>
    </source>
</evidence>
<dbReference type="PANTHER" id="PTHR33747">
    <property type="entry name" value="UPF0225 PROTEIN SCO1677"/>
    <property type="match status" value="1"/>
</dbReference>
<dbReference type="RefSeq" id="WP_242286573.1">
    <property type="nucleotide sequence ID" value="NZ_JAKKSL010000002.1"/>
</dbReference>
<dbReference type="Pfam" id="PF17775">
    <property type="entry name" value="YchJ_M-like"/>
    <property type="match status" value="1"/>
</dbReference>
<dbReference type="InterPro" id="IPR032710">
    <property type="entry name" value="NTF2-like_dom_sf"/>
</dbReference>
<dbReference type="SUPFAM" id="SSF54427">
    <property type="entry name" value="NTF2-like"/>
    <property type="match status" value="1"/>
</dbReference>
<proteinExistence type="predicted"/>
<feature type="domain" description="YchJ-like middle NTF2-like" evidence="1">
    <location>
        <begin position="71"/>
        <end position="184"/>
    </location>
</feature>
<gene>
    <name evidence="2" type="ORF">L3081_12875</name>
</gene>
<reference evidence="2" key="1">
    <citation type="submission" date="2022-01" db="EMBL/GenBank/DDBJ databases">
        <title>Colwellia maritima, isolated from seawater.</title>
        <authorList>
            <person name="Kristyanto S."/>
            <person name="Jung J."/>
            <person name="Jeon C.O."/>
        </authorList>
    </citation>
    <scope>NUCLEOTIDE SEQUENCE</scope>
    <source>
        <strain evidence="2">MSW7</strain>
    </source>
</reference>
<dbReference type="PANTHER" id="PTHR33747:SF1">
    <property type="entry name" value="ADENYLATE CYCLASE-ASSOCIATED CAP C-TERMINAL DOMAIN-CONTAINING PROTEIN"/>
    <property type="match status" value="1"/>
</dbReference>
<organism evidence="2 3">
    <name type="scientific">Colwellia maritima</name>
    <dbReference type="NCBI Taxonomy" id="2912588"/>
    <lineage>
        <taxon>Bacteria</taxon>
        <taxon>Pseudomonadati</taxon>
        <taxon>Pseudomonadota</taxon>
        <taxon>Gammaproteobacteria</taxon>
        <taxon>Alteromonadales</taxon>
        <taxon>Colwelliaceae</taxon>
        <taxon>Colwellia</taxon>
    </lineage>
</organism>
<evidence type="ECO:0000313" key="2">
    <source>
        <dbReference type="EMBL" id="MCI2284113.1"/>
    </source>
</evidence>
<evidence type="ECO:0000259" key="1">
    <source>
        <dbReference type="Pfam" id="PF17775"/>
    </source>
</evidence>
<comment type="caution">
    <text evidence="2">The sequence shown here is derived from an EMBL/GenBank/DDBJ whole genome shotgun (WGS) entry which is preliminary data.</text>
</comment>
<sequence>MLESVRENHQLTPFCDKWFYAKIKRNIIKPRILPLTMTSKNRCFCGSSETFANCCQPYITEQHGPQTFPKTAEQLMRSRFSAYASGNSQYIYDTYAKTSQELQTVKDIEDWANACVWIALQVHNTNPNSHVTTNDSPEHFVEFSAFYINDNRLFELHENSRFVLEAAIEEKDKDQNLHWRYLDGDIIKHSELTEIKRKDLCPCNHYATGWLPKKGKKYKQCCGKMLR</sequence>
<dbReference type="InterPro" id="IPR048469">
    <property type="entry name" value="YchJ-like_M"/>
</dbReference>
<name>A0ABS9X1I5_9GAMM</name>
<protein>
    <submittedName>
        <fullName evidence="2">SecC motif-containing protein</fullName>
    </submittedName>
</protein>
<dbReference type="Gene3D" id="3.10.450.50">
    <property type="match status" value="1"/>
</dbReference>
<accession>A0ABS9X1I5</accession>